<dbReference type="GO" id="GO:0016740">
    <property type="term" value="F:transferase activity"/>
    <property type="evidence" value="ECO:0007669"/>
    <property type="project" value="UniProtKB-KW"/>
</dbReference>
<dbReference type="SUPFAM" id="SSF53448">
    <property type="entry name" value="Nucleotide-diphospho-sugar transferases"/>
    <property type="match status" value="1"/>
</dbReference>
<keyword evidence="1" id="KW-0808">Transferase</keyword>
<proteinExistence type="predicted"/>
<dbReference type="Gene3D" id="3.90.550.10">
    <property type="entry name" value="Spore Coat Polysaccharide Biosynthesis Protein SpsA, Chain A"/>
    <property type="match status" value="1"/>
</dbReference>
<protein>
    <submittedName>
        <fullName evidence="1">Glycosyl transferase</fullName>
    </submittedName>
</protein>
<reference evidence="1" key="1">
    <citation type="submission" date="2019-10" db="EMBL/GenBank/DDBJ databases">
        <title>Metagenomic sequencing of thiosulfate-disproportionating enrichment culture.</title>
        <authorList>
            <person name="Umezawa K."/>
            <person name="Kojima H."/>
            <person name="Fukui M."/>
        </authorList>
    </citation>
    <scope>NUCLEOTIDE SEQUENCE</scope>
    <source>
        <strain evidence="1">45J</strain>
    </source>
</reference>
<comment type="caution">
    <text evidence="1">The sequence shown here is derived from an EMBL/GenBank/DDBJ whole genome shotgun (WGS) entry which is preliminary data.</text>
</comment>
<dbReference type="EMBL" id="BLAB01000001">
    <property type="protein sequence ID" value="GER93032.1"/>
    <property type="molecule type" value="Genomic_DNA"/>
</dbReference>
<evidence type="ECO:0000313" key="1">
    <source>
        <dbReference type="EMBL" id="GER93032.1"/>
    </source>
</evidence>
<dbReference type="InterPro" id="IPR029044">
    <property type="entry name" value="Nucleotide-diphossugar_trans"/>
</dbReference>
<dbReference type="AlphaFoldDB" id="A0A5J4L164"/>
<name>A0A5J4L164_9ZZZZ</name>
<accession>A0A5J4L164</accession>
<sequence length="404" mass="46012">MSDFYQTGIIATFHRLGKPSLEKIESELSWYASERPIALVLPSLYSELEGDALKEIVRELKEVRYISEIVVALGPATEDEFKYAKEFFSILPQKVSIIWNTGPRISEIYKTIENADLPTGEQGKGRSAWMAYGYVLSQQRFQTIVLHDCDILTYNREMLARLCYPVTSPSLDYDFCKGFYSRVTDRLHGRMTRLLVTPLIRSLQKILGYLPILVFFDSFRYPLAGEFSMDVDMARVIRIPGDWGLEVGVLAEVYRNTSLRRVCQVDIAENYEHKHQELSPEDATKGLHKMCVDICKSLFRTLASEGIVFSDGFFKTLVATYTRTAQDMLKRYEDDAAINGLIFDRHAESLAVETFTKGIKKAAEIITEDPLGVPLIASWDRVTAAIPDILVRIREAVEEDNKIN</sequence>
<gene>
    <name evidence="1" type="ORF">A45J_0763</name>
</gene>
<organism evidence="1">
    <name type="scientific">hot springs metagenome</name>
    <dbReference type="NCBI Taxonomy" id="433727"/>
    <lineage>
        <taxon>unclassified sequences</taxon>
        <taxon>metagenomes</taxon>
        <taxon>ecological metagenomes</taxon>
    </lineage>
</organism>